<feature type="transmembrane region" description="Helical" evidence="1">
    <location>
        <begin position="23"/>
        <end position="45"/>
    </location>
</feature>
<keyword evidence="1" id="KW-0812">Transmembrane</keyword>
<dbReference type="EMBL" id="JARKIB010000062">
    <property type="protein sequence ID" value="KAJ7751442.1"/>
    <property type="molecule type" value="Genomic_DNA"/>
</dbReference>
<gene>
    <name evidence="3" type="ORF">B0H16DRAFT_1724161</name>
</gene>
<feature type="transmembrane region" description="Helical" evidence="1">
    <location>
        <begin position="97"/>
        <end position="122"/>
    </location>
</feature>
<evidence type="ECO:0000313" key="4">
    <source>
        <dbReference type="Proteomes" id="UP001215598"/>
    </source>
</evidence>
<organism evidence="3 4">
    <name type="scientific">Mycena metata</name>
    <dbReference type="NCBI Taxonomy" id="1033252"/>
    <lineage>
        <taxon>Eukaryota</taxon>
        <taxon>Fungi</taxon>
        <taxon>Dikarya</taxon>
        <taxon>Basidiomycota</taxon>
        <taxon>Agaricomycotina</taxon>
        <taxon>Agaricomycetes</taxon>
        <taxon>Agaricomycetidae</taxon>
        <taxon>Agaricales</taxon>
        <taxon>Marasmiineae</taxon>
        <taxon>Mycenaceae</taxon>
        <taxon>Mycena</taxon>
    </lineage>
</organism>
<feature type="transmembrane region" description="Helical" evidence="1">
    <location>
        <begin position="52"/>
        <end position="77"/>
    </location>
</feature>
<keyword evidence="1" id="KW-1133">Transmembrane helix</keyword>
<dbReference type="InterPro" id="IPR045339">
    <property type="entry name" value="DUF6534"/>
</dbReference>
<evidence type="ECO:0000313" key="3">
    <source>
        <dbReference type="EMBL" id="KAJ7751442.1"/>
    </source>
</evidence>
<feature type="transmembrane region" description="Helical" evidence="1">
    <location>
        <begin position="169"/>
        <end position="195"/>
    </location>
</feature>
<feature type="domain" description="DUF6534" evidence="2">
    <location>
        <begin position="181"/>
        <end position="267"/>
    </location>
</feature>
<keyword evidence="4" id="KW-1185">Reference proteome</keyword>
<feature type="transmembrane region" description="Helical" evidence="1">
    <location>
        <begin position="242"/>
        <end position="262"/>
    </location>
</feature>
<keyword evidence="1" id="KW-0472">Membrane</keyword>
<protein>
    <recommendedName>
        <fullName evidence="2">DUF6534 domain-containing protein</fullName>
    </recommendedName>
</protein>
<feature type="transmembrane region" description="Helical" evidence="1">
    <location>
        <begin position="134"/>
        <end position="157"/>
    </location>
</feature>
<sequence length="324" mass="35436">MSPHPILEAAVGTPNFAQIFGPVFWGFCVSLILCGVSVMQGFMYFTRYNDKLWIRLFAGGMITLDFISMALISQSMYYYMLPHFGSFAPLNAVTPELTVECLISAMLTFGSQMYFAYQLFIIRRAGILPKLANASVVILATFGLAGGIGCAVMMFMVPQEVFANRNPTFAILAGISKGFGAAADVIATIAMCLFLSAADTGVTGTSSRLRAIMHLFVNRGILVTLAQIGLLITFFATSNHLYWLAFHINTTKFYVITFFAMLNARDSIWSASGKVSRMAESTNHGVSGIRYPPREKQLDDYELDSPGFEKATIHVTTTSTTAAI</sequence>
<reference evidence="3" key="1">
    <citation type="submission" date="2023-03" db="EMBL/GenBank/DDBJ databases">
        <title>Massive genome expansion in bonnet fungi (Mycena s.s.) driven by repeated elements and novel gene families across ecological guilds.</title>
        <authorList>
            <consortium name="Lawrence Berkeley National Laboratory"/>
            <person name="Harder C.B."/>
            <person name="Miyauchi S."/>
            <person name="Viragh M."/>
            <person name="Kuo A."/>
            <person name="Thoen E."/>
            <person name="Andreopoulos B."/>
            <person name="Lu D."/>
            <person name="Skrede I."/>
            <person name="Drula E."/>
            <person name="Henrissat B."/>
            <person name="Morin E."/>
            <person name="Kohler A."/>
            <person name="Barry K."/>
            <person name="LaButti K."/>
            <person name="Morin E."/>
            <person name="Salamov A."/>
            <person name="Lipzen A."/>
            <person name="Mereny Z."/>
            <person name="Hegedus B."/>
            <person name="Baldrian P."/>
            <person name="Stursova M."/>
            <person name="Weitz H."/>
            <person name="Taylor A."/>
            <person name="Grigoriev I.V."/>
            <person name="Nagy L.G."/>
            <person name="Martin F."/>
            <person name="Kauserud H."/>
        </authorList>
    </citation>
    <scope>NUCLEOTIDE SEQUENCE</scope>
    <source>
        <strain evidence="3">CBHHK182m</strain>
    </source>
</reference>
<name>A0AAD7IYQ8_9AGAR</name>
<evidence type="ECO:0000259" key="2">
    <source>
        <dbReference type="Pfam" id="PF20152"/>
    </source>
</evidence>
<dbReference type="AlphaFoldDB" id="A0AAD7IYQ8"/>
<proteinExistence type="predicted"/>
<comment type="caution">
    <text evidence="3">The sequence shown here is derived from an EMBL/GenBank/DDBJ whole genome shotgun (WGS) entry which is preliminary data.</text>
</comment>
<accession>A0AAD7IYQ8</accession>
<dbReference type="PANTHER" id="PTHR40465">
    <property type="entry name" value="CHROMOSOME 1, WHOLE GENOME SHOTGUN SEQUENCE"/>
    <property type="match status" value="1"/>
</dbReference>
<feature type="transmembrane region" description="Helical" evidence="1">
    <location>
        <begin position="216"/>
        <end position="236"/>
    </location>
</feature>
<evidence type="ECO:0000256" key="1">
    <source>
        <dbReference type="SAM" id="Phobius"/>
    </source>
</evidence>
<dbReference type="Proteomes" id="UP001215598">
    <property type="component" value="Unassembled WGS sequence"/>
</dbReference>
<dbReference type="Pfam" id="PF20152">
    <property type="entry name" value="DUF6534"/>
    <property type="match status" value="1"/>
</dbReference>
<dbReference type="PANTHER" id="PTHR40465:SF1">
    <property type="entry name" value="DUF6534 DOMAIN-CONTAINING PROTEIN"/>
    <property type="match status" value="1"/>
</dbReference>